<feature type="compositionally biased region" description="Basic and acidic residues" evidence="4">
    <location>
        <begin position="643"/>
        <end position="656"/>
    </location>
</feature>
<feature type="compositionally biased region" description="Polar residues" evidence="4">
    <location>
        <begin position="207"/>
        <end position="220"/>
    </location>
</feature>
<dbReference type="PANTHER" id="PTHR14150">
    <property type="entry name" value="U3 SMALL NUCLEOLAR RNA-ASSOCIATED PROTEIN 14"/>
    <property type="match status" value="1"/>
</dbReference>
<name>A0A1L0BFU4_9ASCO</name>
<evidence type="ECO:0000313" key="6">
    <source>
        <dbReference type="Proteomes" id="UP000182334"/>
    </source>
</evidence>
<feature type="region of interest" description="Disordered" evidence="4">
    <location>
        <begin position="1"/>
        <end position="241"/>
    </location>
</feature>
<feature type="compositionally biased region" description="Basic and acidic residues" evidence="4">
    <location>
        <begin position="443"/>
        <end position="453"/>
    </location>
</feature>
<dbReference type="PANTHER" id="PTHR14150:SF12">
    <property type="entry name" value="U3 SMALL NUCLEOLAR RNA-ASSOCIATED PROTEIN 14 HOMOLOG A"/>
    <property type="match status" value="1"/>
</dbReference>
<evidence type="ECO:0000256" key="4">
    <source>
        <dbReference type="SAM" id="MobiDB-lite"/>
    </source>
</evidence>
<feature type="compositionally biased region" description="Acidic residues" evidence="4">
    <location>
        <begin position="109"/>
        <end position="122"/>
    </location>
</feature>
<feature type="compositionally biased region" description="Basic residues" evidence="4">
    <location>
        <begin position="1"/>
        <end position="15"/>
    </location>
</feature>
<feature type="compositionally biased region" description="Acidic residues" evidence="4">
    <location>
        <begin position="174"/>
        <end position="194"/>
    </location>
</feature>
<feature type="region of interest" description="Disordered" evidence="4">
    <location>
        <begin position="763"/>
        <end position="805"/>
    </location>
</feature>
<feature type="region of interest" description="Disordered" evidence="4">
    <location>
        <begin position="492"/>
        <end position="514"/>
    </location>
</feature>
<feature type="compositionally biased region" description="Acidic residues" evidence="4">
    <location>
        <begin position="431"/>
        <end position="442"/>
    </location>
</feature>
<dbReference type="AlphaFoldDB" id="A0A1L0BFU4"/>
<evidence type="ECO:0000313" key="5">
    <source>
        <dbReference type="EMBL" id="SGZ49963.1"/>
    </source>
</evidence>
<feature type="compositionally biased region" description="Basic and acidic residues" evidence="4">
    <location>
        <begin position="608"/>
        <end position="628"/>
    </location>
</feature>
<dbReference type="EMBL" id="LT635757">
    <property type="protein sequence ID" value="SGZ49963.1"/>
    <property type="molecule type" value="Genomic_DNA"/>
</dbReference>
<reference evidence="5 6" key="1">
    <citation type="submission" date="2016-10" db="EMBL/GenBank/DDBJ databases">
        <authorList>
            <person name="de Groot N.N."/>
        </authorList>
    </citation>
    <scope>NUCLEOTIDE SEQUENCE [LARGE SCALE GENOMIC DNA]</scope>
    <source>
        <strain evidence="5 6">CBS 141442</strain>
    </source>
</reference>
<feature type="compositionally biased region" description="Basic and acidic residues" evidence="4">
    <location>
        <begin position="44"/>
        <end position="55"/>
    </location>
</feature>
<feature type="compositionally biased region" description="Acidic residues" evidence="4">
    <location>
        <begin position="657"/>
        <end position="672"/>
    </location>
</feature>
<organism evidence="5 6">
    <name type="scientific">Sungouiella intermedia</name>
    <dbReference type="NCBI Taxonomy" id="45354"/>
    <lineage>
        <taxon>Eukaryota</taxon>
        <taxon>Fungi</taxon>
        <taxon>Dikarya</taxon>
        <taxon>Ascomycota</taxon>
        <taxon>Saccharomycotina</taxon>
        <taxon>Pichiomycetes</taxon>
        <taxon>Metschnikowiaceae</taxon>
        <taxon>Sungouiella</taxon>
    </lineage>
</organism>
<evidence type="ECO:0000256" key="1">
    <source>
        <dbReference type="ARBA" id="ARBA00004604"/>
    </source>
</evidence>
<sequence>MAKQKGRRSGKKRSQNKILDAFQIAERSSKGKNEYSLEEDGDELQVRDGVMDARRFMKNQQDDDDSDLEDEELDSDEALGSDDDFDVLNSTMSQTIRDKNKRRKRGEESESESEDEAYDSIDESQLVTLSEAWDLDDKDLGLTKGPASSKTKDVIFDDDRESESESESQSGSEGDSESESESDSESESESEDEEQMLRGSDDDEVDLTTTTSKIKSQVKNPETRKRLISETTDENEFSVPTRGRKLTLAEMMAGTDASDAPLIDQEEEELKPLAVPLPKRIQQRHDRKAAYEITKEEVSKWQDTVRAIQEADHLQFPLAPADQEEQDEIDAEAEYEALQFIPEAHATTELESKINGLLTAGALLDESKEATFEQMQSAKLSKDELFKRTQELRRMRELMFRDEQRAKRIKKIKSKQFHKIRKRERLRDAELVEGSDESDAEDHDMKRAEERMSLRHKTQSKWAKSMIKSGITKDASTRAELEEMLRQGERLRAKQLGYEEGEQSDDGVSDIEREYDNDNAEAEELERGKLGKGVLAMDFMKTAEERKRKENLKEIEFLKSMREDGKADFADSESNSINQLKNQGRRVYAPSVAAEKQEMEEFEEEILQDFRDEEAKSLENRMRSRDREQVEDEEDQPPAKKHKIEEREEEEFKGFDDESDGSGSNDDEDAEAENPWLMASDEPTEKSKKFNVITEDSSRLSKAANKIQKHANKKSSSKSKGPTSLIDMDAILEMEGDVYGSDNEDSGTSRMFRQQNLIKEAFAGDDVTSEFNEEKARIAEEEDDKEEDLTLPGWGDWAGSDKPQKPKKKFVLKIDGVAQKDKRRDKNLKNVIVNETVNKHNLKYQSSSVPFPYESKEQYERALRMPIGEEWTSRVTHQKATLPRVIVKQGMVINPLQAPFK</sequence>
<keyword evidence="2" id="KW-0597">Phosphoprotein</keyword>
<protein>
    <submittedName>
        <fullName evidence="5">CIC11C00000003831</fullName>
    </submittedName>
</protein>
<feature type="region of interest" description="Disordered" evidence="4">
    <location>
        <begin position="563"/>
        <end position="724"/>
    </location>
</feature>
<dbReference type="OrthoDB" id="277439at2759"/>
<dbReference type="GO" id="GO:0032040">
    <property type="term" value="C:small-subunit processome"/>
    <property type="evidence" value="ECO:0007669"/>
    <property type="project" value="InterPro"/>
</dbReference>
<evidence type="ECO:0000256" key="2">
    <source>
        <dbReference type="ARBA" id="ARBA00022553"/>
    </source>
</evidence>
<feature type="compositionally biased region" description="Polar residues" evidence="4">
    <location>
        <begin position="572"/>
        <end position="582"/>
    </location>
</feature>
<dbReference type="InterPro" id="IPR006709">
    <property type="entry name" value="SSU_processome_Utp14"/>
</dbReference>
<feature type="compositionally biased region" description="Acidic residues" evidence="4">
    <location>
        <begin position="62"/>
        <end position="86"/>
    </location>
</feature>
<feature type="compositionally biased region" description="Acidic residues" evidence="4">
    <location>
        <begin position="499"/>
        <end position="509"/>
    </location>
</feature>
<feature type="compositionally biased region" description="Basic residues" evidence="4">
    <location>
        <begin position="707"/>
        <end position="717"/>
    </location>
</feature>
<feature type="region of interest" description="Disordered" evidence="4">
    <location>
        <begin position="429"/>
        <end position="475"/>
    </location>
</feature>
<comment type="subcellular location">
    <subcellularLocation>
        <location evidence="1">Nucleus</location>
        <location evidence="1">Nucleolus</location>
    </subcellularLocation>
</comment>
<accession>A0A1L0BFU4</accession>
<keyword evidence="6" id="KW-1185">Reference proteome</keyword>
<dbReference type="GO" id="GO:0006364">
    <property type="term" value="P:rRNA processing"/>
    <property type="evidence" value="ECO:0007669"/>
    <property type="project" value="InterPro"/>
</dbReference>
<gene>
    <name evidence="5" type="ORF">SAMEA4029010_CIC11G00000003831</name>
</gene>
<dbReference type="Proteomes" id="UP000182334">
    <property type="component" value="Chromosome II"/>
</dbReference>
<evidence type="ECO:0000256" key="3">
    <source>
        <dbReference type="ARBA" id="ARBA00023242"/>
    </source>
</evidence>
<dbReference type="STRING" id="45354.A0A1L0BFU4"/>
<dbReference type="Pfam" id="PF04615">
    <property type="entry name" value="Utp14"/>
    <property type="match status" value="1"/>
</dbReference>
<feature type="compositionally biased region" description="Acidic residues" evidence="4">
    <location>
        <begin position="598"/>
        <end position="607"/>
    </location>
</feature>
<feature type="compositionally biased region" description="Acidic residues" evidence="4">
    <location>
        <begin position="780"/>
        <end position="789"/>
    </location>
</feature>
<keyword evidence="3" id="KW-0539">Nucleus</keyword>
<proteinExistence type="predicted"/>